<proteinExistence type="predicted"/>
<dbReference type="STRING" id="1441469.A0A225B036"/>
<dbReference type="RefSeq" id="XP_020120206.1">
    <property type="nucleotide sequence ID" value="XM_020267014.1"/>
</dbReference>
<evidence type="ECO:0000313" key="3">
    <source>
        <dbReference type="Proteomes" id="UP000214365"/>
    </source>
</evidence>
<dbReference type="CDD" id="cd16841">
    <property type="entry name" value="RraA_family"/>
    <property type="match status" value="1"/>
</dbReference>
<dbReference type="GeneID" id="31004469"/>
<dbReference type="Proteomes" id="UP000214365">
    <property type="component" value="Unassembled WGS sequence"/>
</dbReference>
<dbReference type="EMBL" id="LFMY01000006">
    <property type="protein sequence ID" value="OKL60085.1"/>
    <property type="molecule type" value="Genomic_DNA"/>
</dbReference>
<dbReference type="Pfam" id="PF03737">
    <property type="entry name" value="RraA-like"/>
    <property type="match status" value="1"/>
</dbReference>
<dbReference type="AlphaFoldDB" id="A0A225B036"/>
<keyword evidence="1" id="KW-0479">Metal-binding</keyword>
<name>A0A225B036_TALAT</name>
<dbReference type="PANTHER" id="PTHR33254">
    <property type="entry name" value="4-HYDROXY-4-METHYL-2-OXOGLUTARATE ALDOLASE 3-RELATED"/>
    <property type="match status" value="1"/>
</dbReference>
<comment type="cofactor">
    <cofactor evidence="1">
        <name>Mg(2+)</name>
        <dbReference type="ChEBI" id="CHEBI:18420"/>
    </cofactor>
</comment>
<protein>
    <recommendedName>
        <fullName evidence="4">DlpA domain-containing protein</fullName>
    </recommendedName>
</protein>
<evidence type="ECO:0000313" key="2">
    <source>
        <dbReference type="EMBL" id="OKL60085.1"/>
    </source>
</evidence>
<reference evidence="2 3" key="1">
    <citation type="submission" date="2015-06" db="EMBL/GenBank/DDBJ databases">
        <title>Talaromyces atroroseus IBT 11181 draft genome.</title>
        <authorList>
            <person name="Rasmussen K.B."/>
            <person name="Rasmussen S."/>
            <person name="Petersen B."/>
            <person name="Sicheritz-Ponten T."/>
            <person name="Mortensen U.H."/>
            <person name="Thrane U."/>
        </authorList>
    </citation>
    <scope>NUCLEOTIDE SEQUENCE [LARGE SCALE GENOMIC DNA]</scope>
    <source>
        <strain evidence="2 3">IBT 11181</strain>
    </source>
</reference>
<accession>A0A225B036</accession>
<dbReference type="GO" id="GO:0047443">
    <property type="term" value="F:4-hydroxy-4-methyl-2-oxoglutarate aldolase activity"/>
    <property type="evidence" value="ECO:0007669"/>
    <property type="project" value="TreeGrafter"/>
</dbReference>
<feature type="binding site" evidence="1">
    <location>
        <position position="153"/>
    </location>
    <ligand>
        <name>Mg(2+)</name>
        <dbReference type="ChEBI" id="CHEBI:18420"/>
    </ligand>
</feature>
<dbReference type="OrthoDB" id="1476984at2759"/>
<evidence type="ECO:0008006" key="4">
    <source>
        <dbReference type="Google" id="ProtNLM"/>
    </source>
</evidence>
<dbReference type="InterPro" id="IPR005493">
    <property type="entry name" value="RraA/RraA-like"/>
</dbReference>
<feature type="binding site" evidence="1">
    <location>
        <begin position="130"/>
        <end position="133"/>
    </location>
    <ligand>
        <name>substrate</name>
    </ligand>
</feature>
<dbReference type="SUPFAM" id="SSF89562">
    <property type="entry name" value="RraA-like"/>
    <property type="match status" value="1"/>
</dbReference>
<keyword evidence="1" id="KW-0460">Magnesium</keyword>
<dbReference type="GO" id="GO:0046872">
    <property type="term" value="F:metal ion binding"/>
    <property type="evidence" value="ECO:0007669"/>
    <property type="project" value="UniProtKB-KW"/>
</dbReference>
<organism evidence="2 3">
    <name type="scientific">Talaromyces atroroseus</name>
    <dbReference type="NCBI Taxonomy" id="1441469"/>
    <lineage>
        <taxon>Eukaryota</taxon>
        <taxon>Fungi</taxon>
        <taxon>Dikarya</taxon>
        <taxon>Ascomycota</taxon>
        <taxon>Pezizomycotina</taxon>
        <taxon>Eurotiomycetes</taxon>
        <taxon>Eurotiomycetidae</taxon>
        <taxon>Eurotiales</taxon>
        <taxon>Trichocomaceae</taxon>
        <taxon>Talaromyces</taxon>
        <taxon>Talaromyces sect. Trachyspermi</taxon>
    </lineage>
</organism>
<dbReference type="GO" id="GO:0008948">
    <property type="term" value="F:oxaloacetate decarboxylase activity"/>
    <property type="evidence" value="ECO:0007669"/>
    <property type="project" value="TreeGrafter"/>
</dbReference>
<gene>
    <name evidence="2" type="ORF">UA08_04714</name>
</gene>
<dbReference type="InterPro" id="IPR036704">
    <property type="entry name" value="RraA/RraA-like_sf"/>
</dbReference>
<dbReference type="Gene3D" id="3.50.30.40">
    <property type="entry name" value="Ribonuclease E inhibitor RraA/RraA-like"/>
    <property type="match status" value="1"/>
</dbReference>
<comment type="caution">
    <text evidence="2">The sequence shown here is derived from an EMBL/GenBank/DDBJ whole genome shotgun (WGS) entry which is preliminary data.</text>
</comment>
<evidence type="ECO:0000256" key="1">
    <source>
        <dbReference type="PIRSR" id="PIRSR605493-1"/>
    </source>
</evidence>
<dbReference type="PANTHER" id="PTHR33254:SF4">
    <property type="entry name" value="4-HYDROXY-4-METHYL-2-OXOGLUTARATE ALDOLASE 3-RELATED"/>
    <property type="match status" value="1"/>
</dbReference>
<sequence length="254" mass="27073">MSAALLFEQKLKALESLSACDVSDALLKLQKTPAGSQLRAGQLADISERKFYLPKARYPVSPFIGRQGGKSKIIAPAVTFQFVPKTGPTPEAADPETNGFPPGKHWVDWNQPGTIAVLNQPAGQYCAVLGGIMAARMSFLGVKAVVVNGRVRDLAELSATGLHVWSKATSTVGTGAEAKAGLRNVPIDFNGVTVNTGDIVFCDPLEGVVVIPQDLLDDVLELSPKLIAQDDKVKADVEKGLSVFEAMKKHRNIV</sequence>
<feature type="binding site" evidence="1">
    <location>
        <position position="152"/>
    </location>
    <ligand>
        <name>substrate</name>
    </ligand>
</feature>
<keyword evidence="3" id="KW-1185">Reference proteome</keyword>